<accession>A0A4Y3HT02</accession>
<name>A0A4Y3HT02_9VIBR</name>
<dbReference type="EMBL" id="BJLF01000001">
    <property type="protein sequence ID" value="GEA49444.1"/>
    <property type="molecule type" value="Genomic_DNA"/>
</dbReference>
<proteinExistence type="predicted"/>
<dbReference type="AlphaFoldDB" id="A0A4Y3HT02"/>
<reference evidence="1 2" key="1">
    <citation type="submission" date="2019-06" db="EMBL/GenBank/DDBJ databases">
        <title>Whole genome shotgun sequence of Vibrio inusitatus NBRC 102082.</title>
        <authorList>
            <person name="Hosoyama A."/>
            <person name="Uohara A."/>
            <person name="Ohji S."/>
            <person name="Ichikawa N."/>
        </authorList>
    </citation>
    <scope>NUCLEOTIDE SEQUENCE [LARGE SCALE GENOMIC DNA]</scope>
    <source>
        <strain evidence="1 2">NBRC 102082</strain>
    </source>
</reference>
<gene>
    <name evidence="1" type="ORF">VIN01S_02480</name>
</gene>
<keyword evidence="2" id="KW-1185">Reference proteome</keyword>
<dbReference type="Proteomes" id="UP000318717">
    <property type="component" value="Unassembled WGS sequence"/>
</dbReference>
<sequence length="82" mass="9097">MQKSEKLAFSIHNAPVPIELTISFGELIGREEIADVISRLTNTVASLIRRDRGIALLSECRVNLAIKSKQEVSLNFGKEESD</sequence>
<evidence type="ECO:0000313" key="2">
    <source>
        <dbReference type="Proteomes" id="UP000318717"/>
    </source>
</evidence>
<evidence type="ECO:0000313" key="1">
    <source>
        <dbReference type="EMBL" id="GEA49444.1"/>
    </source>
</evidence>
<organism evidence="1 2">
    <name type="scientific">Vibrio inusitatus NBRC 102082</name>
    <dbReference type="NCBI Taxonomy" id="1219070"/>
    <lineage>
        <taxon>Bacteria</taxon>
        <taxon>Pseudomonadati</taxon>
        <taxon>Pseudomonadota</taxon>
        <taxon>Gammaproteobacteria</taxon>
        <taxon>Vibrionales</taxon>
        <taxon>Vibrionaceae</taxon>
        <taxon>Vibrio</taxon>
    </lineage>
</organism>
<protein>
    <submittedName>
        <fullName evidence="1">Uncharacterized protein</fullName>
    </submittedName>
</protein>
<comment type="caution">
    <text evidence="1">The sequence shown here is derived from an EMBL/GenBank/DDBJ whole genome shotgun (WGS) entry which is preliminary data.</text>
</comment>